<name>A0AAW1WVQ6_RUBAR</name>
<feature type="domain" description="RRM" evidence="10">
    <location>
        <begin position="265"/>
        <end position="365"/>
    </location>
</feature>
<dbReference type="SUPFAM" id="SSF54928">
    <property type="entry name" value="RNA-binding domain, RBD"/>
    <property type="match status" value="1"/>
</dbReference>
<evidence type="ECO:0000256" key="4">
    <source>
        <dbReference type="ARBA" id="ARBA00022833"/>
    </source>
</evidence>
<dbReference type="InterPro" id="IPR000571">
    <property type="entry name" value="Znf_CCCH"/>
</dbReference>
<feature type="compositionally biased region" description="Basic and acidic residues" evidence="9">
    <location>
        <begin position="180"/>
        <end position="193"/>
    </location>
</feature>
<feature type="compositionally biased region" description="Basic and acidic residues" evidence="9">
    <location>
        <begin position="496"/>
        <end position="505"/>
    </location>
</feature>
<feature type="compositionally biased region" description="Basic and acidic residues" evidence="9">
    <location>
        <begin position="725"/>
        <end position="734"/>
    </location>
</feature>
<evidence type="ECO:0000256" key="9">
    <source>
        <dbReference type="SAM" id="MobiDB-lite"/>
    </source>
</evidence>
<dbReference type="SMART" id="SM00356">
    <property type="entry name" value="ZnF_C3H1"/>
    <property type="match status" value="2"/>
</dbReference>
<dbReference type="Proteomes" id="UP001457282">
    <property type="component" value="Unassembled WGS sequence"/>
</dbReference>
<dbReference type="PROSITE" id="PS50102">
    <property type="entry name" value="RRM"/>
    <property type="match status" value="1"/>
</dbReference>
<protein>
    <recommendedName>
        <fullName evidence="14">Zinc finger CCCH domain-containing protein 5</fullName>
    </recommendedName>
</protein>
<feature type="region of interest" description="Disordered" evidence="9">
    <location>
        <begin position="120"/>
        <end position="149"/>
    </location>
</feature>
<feature type="region of interest" description="Disordered" evidence="9">
    <location>
        <begin position="1"/>
        <end position="100"/>
    </location>
</feature>
<evidence type="ECO:0000313" key="13">
    <source>
        <dbReference type="Proteomes" id="UP001457282"/>
    </source>
</evidence>
<proteinExistence type="predicted"/>
<dbReference type="PANTHER" id="PTHR12620">
    <property type="entry name" value="U2 SNRNP AUXILIARY FACTOR, SMALL SUBUNIT"/>
    <property type="match status" value="1"/>
</dbReference>
<feature type="region of interest" description="Disordered" evidence="9">
    <location>
        <begin position="848"/>
        <end position="925"/>
    </location>
</feature>
<comment type="caution">
    <text evidence="12">The sequence shown here is derived from an EMBL/GenBank/DDBJ whole genome shotgun (WGS) entry which is preliminary data.</text>
</comment>
<evidence type="ECO:0000256" key="8">
    <source>
        <dbReference type="PROSITE-ProRule" id="PRU00723"/>
    </source>
</evidence>
<feature type="region of interest" description="Disordered" evidence="9">
    <location>
        <begin position="486"/>
        <end position="507"/>
    </location>
</feature>
<feature type="compositionally biased region" description="Basic and acidic residues" evidence="9">
    <location>
        <begin position="554"/>
        <end position="587"/>
    </location>
</feature>
<evidence type="ECO:0000259" key="10">
    <source>
        <dbReference type="PROSITE" id="PS50102"/>
    </source>
</evidence>
<gene>
    <name evidence="12" type="ORF">M0R45_025973</name>
</gene>
<feature type="compositionally biased region" description="Polar residues" evidence="9">
    <location>
        <begin position="675"/>
        <end position="684"/>
    </location>
</feature>
<feature type="region of interest" description="Disordered" evidence="9">
    <location>
        <begin position="175"/>
        <end position="206"/>
    </location>
</feature>
<evidence type="ECO:0000256" key="6">
    <source>
        <dbReference type="ARBA" id="ARBA00023125"/>
    </source>
</evidence>
<feature type="compositionally biased region" description="Basic residues" evidence="9">
    <location>
        <begin position="907"/>
        <end position="925"/>
    </location>
</feature>
<dbReference type="GO" id="GO:0000398">
    <property type="term" value="P:mRNA splicing, via spliceosome"/>
    <property type="evidence" value="ECO:0007669"/>
    <property type="project" value="InterPro"/>
</dbReference>
<evidence type="ECO:0000313" key="12">
    <source>
        <dbReference type="EMBL" id="KAK9928854.1"/>
    </source>
</evidence>
<feature type="compositionally biased region" description="Basic and acidic residues" evidence="9">
    <location>
        <begin position="52"/>
        <end position="100"/>
    </location>
</feature>
<accession>A0AAW1WVQ6</accession>
<dbReference type="InterPro" id="IPR009145">
    <property type="entry name" value="U2AF_small"/>
</dbReference>
<feature type="compositionally biased region" description="Basic and acidic residues" evidence="9">
    <location>
        <begin position="120"/>
        <end position="141"/>
    </location>
</feature>
<dbReference type="Pfam" id="PF00642">
    <property type="entry name" value="zf-CCCH"/>
    <property type="match status" value="1"/>
</dbReference>
<dbReference type="InterPro" id="IPR003954">
    <property type="entry name" value="RRM_euk-type"/>
</dbReference>
<dbReference type="InterPro" id="IPR035979">
    <property type="entry name" value="RBD_domain_sf"/>
</dbReference>
<keyword evidence="1 8" id="KW-0479">Metal-binding</keyword>
<feature type="compositionally biased region" description="Low complexity" evidence="9">
    <location>
        <begin position="880"/>
        <end position="894"/>
    </location>
</feature>
<feature type="compositionally biased region" description="Basic and acidic residues" evidence="9">
    <location>
        <begin position="826"/>
        <end position="836"/>
    </location>
</feature>
<feature type="compositionally biased region" description="Basic and acidic residues" evidence="9">
    <location>
        <begin position="867"/>
        <end position="877"/>
    </location>
</feature>
<dbReference type="GO" id="GO:0089701">
    <property type="term" value="C:U2AF complex"/>
    <property type="evidence" value="ECO:0007669"/>
    <property type="project" value="InterPro"/>
</dbReference>
<feature type="compositionally biased region" description="Basic and acidic residues" evidence="9">
    <location>
        <begin position="706"/>
        <end position="717"/>
    </location>
</feature>
<feature type="zinc finger region" description="C3H1-type" evidence="8">
    <location>
        <begin position="367"/>
        <end position="397"/>
    </location>
</feature>
<keyword evidence="3 8" id="KW-0863">Zinc-finger</keyword>
<keyword evidence="4 8" id="KW-0862">Zinc</keyword>
<dbReference type="AlphaFoldDB" id="A0AAW1WVQ6"/>
<dbReference type="FunFam" id="3.30.70.330:FF:000318">
    <property type="entry name" value="Zinc finger CCCH domain-containing protein 5"/>
    <property type="match status" value="1"/>
</dbReference>
<dbReference type="GO" id="GO:0003677">
    <property type="term" value="F:DNA binding"/>
    <property type="evidence" value="ECO:0007669"/>
    <property type="project" value="UniProtKB-KW"/>
</dbReference>
<evidence type="ECO:0000256" key="5">
    <source>
        <dbReference type="ARBA" id="ARBA00022884"/>
    </source>
</evidence>
<feature type="compositionally biased region" description="Basic and acidic residues" evidence="9">
    <location>
        <begin position="1"/>
        <end position="13"/>
    </location>
</feature>
<evidence type="ECO:0000256" key="7">
    <source>
        <dbReference type="PROSITE-ProRule" id="PRU00176"/>
    </source>
</evidence>
<feature type="domain" description="C3H1-type" evidence="11">
    <location>
        <begin position="367"/>
        <end position="397"/>
    </location>
</feature>
<sequence>MDHSEPPADKEGGGEGEGEGDGGVQPKTECLTAMSRKEKRKAMKKMKRKQTRKEIALKERQEEEKARQEEEARLKDPEVLKTMREKEQEEAEKSEGVRKKFEEQERAWIEAMEIREKKRIEEEEEERRIKALEDEESHKQQIENANEDDDWEYVEEGPAEIIWQGNEIIVKKKRVKVPKRNKDQQTRKEDSDRPTSNPLPPQSEAFSDYKNASLSAQQLIETVAEQVPHFGTEQDKAHCPFHLKTGACRFGQRCSRVHFYPDKSSTLLIKNMYNGPGLAWEQDEGLEYTDEEVERCYEEFYEDVHTEFLKFGEIINFKVCRNGAFHLRGNVYVQYSALELAVLAHQSINGRYFAGKQISCEFINVTRWKVAICGEYVKSRYKTCSRGTACNFIHCFRNPGGDYEWADSDRPPPKYWVEKMVALFGYSNAYERQMMEDNSGQLRNSSKMSMMDSGRYGLRRSSFRERSYSSFTGSGRRYYNESYALKGTSHQSPTGDYKHRGKTLDGDQCEENTYLKGYNHRKSRKYYVESDGELLDTDVEMDRDRYHGHTRRSSRLENRDHKNKTYETESHGHLLDRGRNRVTEHGSTRTSSSQQRKAGAQDDYGDYEKKVHEVDGDWSTRDKDRDSYHDSRRSSGHKRKVGYADNHKDRNHRAHDSDGEWSDSNKKGDEHHSIRNSSGHSGNASKCLKRGESSTRSCTAELSEDSLEKDAEKDTSHARKRSKHWDKVSDKSDGDGAPAQGLRHSADRLSLQIKEADSPVKKLRSDGTPESSSLDQHDLRCISDVHIDKEDRWEPESGSAEIYVSSKGKAGSSESYESGRPAQYNGRDESSEFDSKLYYDDKVGKADHYESGEVTCSKNRKSRRKSTKNDGDSDNRNRLRGSSHSGYRRYSNSSDVATDSSEDKECMRHKKHHASHRSRDHKRHP</sequence>
<feature type="compositionally biased region" description="Basic residues" evidence="9">
    <location>
        <begin position="37"/>
        <end position="51"/>
    </location>
</feature>
<organism evidence="12 13">
    <name type="scientific">Rubus argutus</name>
    <name type="common">Southern blackberry</name>
    <dbReference type="NCBI Taxonomy" id="59490"/>
    <lineage>
        <taxon>Eukaryota</taxon>
        <taxon>Viridiplantae</taxon>
        <taxon>Streptophyta</taxon>
        <taxon>Embryophyta</taxon>
        <taxon>Tracheophyta</taxon>
        <taxon>Spermatophyta</taxon>
        <taxon>Magnoliopsida</taxon>
        <taxon>eudicotyledons</taxon>
        <taxon>Gunneridae</taxon>
        <taxon>Pentapetalae</taxon>
        <taxon>rosids</taxon>
        <taxon>fabids</taxon>
        <taxon>Rosales</taxon>
        <taxon>Rosaceae</taxon>
        <taxon>Rosoideae</taxon>
        <taxon>Rosoideae incertae sedis</taxon>
        <taxon>Rubus</taxon>
    </lineage>
</organism>
<evidence type="ECO:0000256" key="3">
    <source>
        <dbReference type="ARBA" id="ARBA00022771"/>
    </source>
</evidence>
<feature type="zinc finger region" description="C3H1-type" evidence="8">
    <location>
        <begin position="233"/>
        <end position="261"/>
    </location>
</feature>
<keyword evidence="13" id="KW-1185">Reference proteome</keyword>
<dbReference type="CDD" id="cd12540">
    <property type="entry name" value="RRM_U2AFBPL"/>
    <property type="match status" value="1"/>
</dbReference>
<dbReference type="GO" id="GO:0008270">
    <property type="term" value="F:zinc ion binding"/>
    <property type="evidence" value="ECO:0007669"/>
    <property type="project" value="UniProtKB-KW"/>
</dbReference>
<feature type="compositionally biased region" description="Basic and acidic residues" evidence="9">
    <location>
        <begin position="654"/>
        <end position="673"/>
    </location>
</feature>
<dbReference type="InterPro" id="IPR000504">
    <property type="entry name" value="RRM_dom"/>
</dbReference>
<dbReference type="EMBL" id="JBEDUW010000005">
    <property type="protein sequence ID" value="KAK9928854.1"/>
    <property type="molecule type" value="Genomic_DNA"/>
</dbReference>
<dbReference type="GO" id="GO:0003723">
    <property type="term" value="F:RNA binding"/>
    <property type="evidence" value="ECO:0007669"/>
    <property type="project" value="UniProtKB-UniRule"/>
</dbReference>
<keyword evidence="5 7" id="KW-0694">RNA-binding</keyword>
<dbReference type="Gene3D" id="3.30.70.330">
    <property type="match status" value="1"/>
</dbReference>
<evidence type="ECO:0000256" key="1">
    <source>
        <dbReference type="ARBA" id="ARBA00022723"/>
    </source>
</evidence>
<feature type="compositionally biased region" description="Basic and acidic residues" evidence="9">
    <location>
        <begin position="606"/>
        <end position="633"/>
    </location>
</feature>
<keyword evidence="6" id="KW-0238">DNA-binding</keyword>
<feature type="region of interest" description="Disordered" evidence="9">
    <location>
        <begin position="545"/>
        <end position="836"/>
    </location>
</feature>
<dbReference type="SMART" id="SM00361">
    <property type="entry name" value="RRM_1"/>
    <property type="match status" value="1"/>
</dbReference>
<evidence type="ECO:0000256" key="2">
    <source>
        <dbReference type="ARBA" id="ARBA00022737"/>
    </source>
</evidence>
<dbReference type="PRINTS" id="PR01848">
    <property type="entry name" value="U2AUXFACTOR"/>
</dbReference>
<feature type="domain" description="C3H1-type" evidence="11">
    <location>
        <begin position="233"/>
        <end position="261"/>
    </location>
</feature>
<feature type="compositionally biased region" description="Basic and acidic residues" evidence="9">
    <location>
        <begin position="775"/>
        <end position="795"/>
    </location>
</feature>
<dbReference type="InterPro" id="IPR012677">
    <property type="entry name" value="Nucleotide-bd_a/b_plait_sf"/>
</dbReference>
<reference evidence="12 13" key="1">
    <citation type="journal article" date="2023" name="G3 (Bethesda)">
        <title>A chromosome-length genome assembly and annotation of blackberry (Rubus argutus, cv. 'Hillquist').</title>
        <authorList>
            <person name="Bruna T."/>
            <person name="Aryal R."/>
            <person name="Dudchenko O."/>
            <person name="Sargent D.J."/>
            <person name="Mead D."/>
            <person name="Buti M."/>
            <person name="Cavallini A."/>
            <person name="Hytonen T."/>
            <person name="Andres J."/>
            <person name="Pham M."/>
            <person name="Weisz D."/>
            <person name="Mascagni F."/>
            <person name="Usai G."/>
            <person name="Natali L."/>
            <person name="Bassil N."/>
            <person name="Fernandez G.E."/>
            <person name="Lomsadze A."/>
            <person name="Armour M."/>
            <person name="Olukolu B."/>
            <person name="Poorten T."/>
            <person name="Britton C."/>
            <person name="Davik J."/>
            <person name="Ashrafi H."/>
            <person name="Aiden E.L."/>
            <person name="Borodovsky M."/>
            <person name="Worthington M."/>
        </authorList>
    </citation>
    <scope>NUCLEOTIDE SEQUENCE [LARGE SCALE GENOMIC DNA]</scope>
    <source>
        <strain evidence="12">PI 553951</strain>
    </source>
</reference>
<dbReference type="PROSITE" id="PS50103">
    <property type="entry name" value="ZF_C3H1"/>
    <property type="match status" value="2"/>
</dbReference>
<evidence type="ECO:0000259" key="11">
    <source>
        <dbReference type="PROSITE" id="PS50103"/>
    </source>
</evidence>
<keyword evidence="2" id="KW-0677">Repeat</keyword>
<feature type="compositionally biased region" description="Basic and acidic residues" evidence="9">
    <location>
        <begin position="754"/>
        <end position="767"/>
    </location>
</feature>
<evidence type="ECO:0008006" key="14">
    <source>
        <dbReference type="Google" id="ProtNLM"/>
    </source>
</evidence>